<dbReference type="InterPro" id="IPR004841">
    <property type="entry name" value="AA-permease/SLC12A_dom"/>
</dbReference>
<reference evidence="9 10" key="1">
    <citation type="submission" date="2019-04" db="EMBL/GenBank/DDBJ databases">
        <title>Friends and foes A comparative genomics studyof 23 Aspergillus species from section Flavi.</title>
        <authorList>
            <consortium name="DOE Joint Genome Institute"/>
            <person name="Kjaerbolling I."/>
            <person name="Vesth T."/>
            <person name="Frisvad J.C."/>
            <person name="Nybo J.L."/>
            <person name="Theobald S."/>
            <person name="Kildgaard S."/>
            <person name="Isbrandt T."/>
            <person name="Kuo A."/>
            <person name="Sato A."/>
            <person name="Lyhne E.K."/>
            <person name="Kogle M.E."/>
            <person name="Wiebenga A."/>
            <person name="Kun R.S."/>
            <person name="Lubbers R.J."/>
            <person name="Makela M.R."/>
            <person name="Barry K."/>
            <person name="Chovatia M."/>
            <person name="Clum A."/>
            <person name="Daum C."/>
            <person name="Haridas S."/>
            <person name="He G."/>
            <person name="LaButti K."/>
            <person name="Lipzen A."/>
            <person name="Mondo S."/>
            <person name="Riley R."/>
            <person name="Salamov A."/>
            <person name="Simmons B.A."/>
            <person name="Magnuson J.K."/>
            <person name="Henrissat B."/>
            <person name="Mortensen U.H."/>
            <person name="Larsen T.O."/>
            <person name="Devries R.P."/>
            <person name="Grigoriev I.V."/>
            <person name="Machida M."/>
            <person name="Baker S.E."/>
            <person name="Andersen M.R."/>
        </authorList>
    </citation>
    <scope>NUCLEOTIDE SEQUENCE [LARGE SCALE GENOMIC DNA]</scope>
    <source>
        <strain evidence="9 10">IBT 29228</strain>
    </source>
</reference>
<evidence type="ECO:0000256" key="2">
    <source>
        <dbReference type="ARBA" id="ARBA00022448"/>
    </source>
</evidence>
<protein>
    <submittedName>
        <fullName evidence="9">AAT family amino acid transporter</fullName>
    </submittedName>
</protein>
<feature type="domain" description="Amino acid permease/ SLC12A" evidence="8">
    <location>
        <begin position="49"/>
        <end position="512"/>
    </location>
</feature>
<dbReference type="OrthoDB" id="10062876at2759"/>
<feature type="transmembrane region" description="Helical" evidence="7">
    <location>
        <begin position="279"/>
        <end position="300"/>
    </location>
</feature>
<keyword evidence="10" id="KW-1185">Reference proteome</keyword>
<feature type="transmembrane region" description="Helical" evidence="7">
    <location>
        <begin position="82"/>
        <end position="105"/>
    </location>
</feature>
<feature type="transmembrane region" description="Helical" evidence="7">
    <location>
        <begin position="409"/>
        <end position="435"/>
    </location>
</feature>
<dbReference type="FunFam" id="1.20.1740.10:FF:000006">
    <property type="entry name" value="General amino acid permease"/>
    <property type="match status" value="1"/>
</dbReference>
<keyword evidence="6 7" id="KW-0472">Membrane</keyword>
<dbReference type="PANTHER" id="PTHR43341:SF6">
    <property type="entry name" value="AMINO ACID TRANSPORTER (EUROFUNG)"/>
    <property type="match status" value="1"/>
</dbReference>
<feature type="transmembrane region" description="Helical" evidence="7">
    <location>
        <begin position="49"/>
        <end position="70"/>
    </location>
</feature>
<keyword evidence="4" id="KW-0029">Amino-acid transport</keyword>
<dbReference type="EMBL" id="ML736169">
    <property type="protein sequence ID" value="KAE8381647.1"/>
    <property type="molecule type" value="Genomic_DNA"/>
</dbReference>
<dbReference type="PANTHER" id="PTHR43341">
    <property type="entry name" value="AMINO ACID PERMEASE"/>
    <property type="match status" value="1"/>
</dbReference>
<evidence type="ECO:0000256" key="6">
    <source>
        <dbReference type="ARBA" id="ARBA00023136"/>
    </source>
</evidence>
<feature type="transmembrane region" description="Helical" evidence="7">
    <location>
        <begin position="191"/>
        <end position="208"/>
    </location>
</feature>
<keyword evidence="3 7" id="KW-0812">Transmembrane</keyword>
<gene>
    <name evidence="9" type="ORF">BDV26DRAFT_289284</name>
</gene>
<feature type="transmembrane region" description="Helical" evidence="7">
    <location>
        <begin position="488"/>
        <end position="507"/>
    </location>
</feature>
<dbReference type="Proteomes" id="UP000326198">
    <property type="component" value="Unassembled WGS sequence"/>
</dbReference>
<dbReference type="PIRSF" id="PIRSF006060">
    <property type="entry name" value="AA_transporter"/>
    <property type="match status" value="1"/>
</dbReference>
<feature type="transmembrane region" description="Helical" evidence="7">
    <location>
        <begin position="455"/>
        <end position="476"/>
    </location>
</feature>
<organism evidence="9 10">
    <name type="scientific">Aspergillus bertholletiae</name>
    <dbReference type="NCBI Taxonomy" id="1226010"/>
    <lineage>
        <taxon>Eukaryota</taxon>
        <taxon>Fungi</taxon>
        <taxon>Dikarya</taxon>
        <taxon>Ascomycota</taxon>
        <taxon>Pezizomycotina</taxon>
        <taxon>Eurotiomycetes</taxon>
        <taxon>Eurotiomycetidae</taxon>
        <taxon>Eurotiales</taxon>
        <taxon>Aspergillaceae</taxon>
        <taxon>Aspergillus</taxon>
        <taxon>Aspergillus subgen. Circumdati</taxon>
    </lineage>
</organism>
<evidence type="ECO:0000313" key="10">
    <source>
        <dbReference type="Proteomes" id="UP000326198"/>
    </source>
</evidence>
<dbReference type="GO" id="GO:0015171">
    <property type="term" value="F:amino acid transmembrane transporter activity"/>
    <property type="evidence" value="ECO:0007669"/>
    <property type="project" value="TreeGrafter"/>
</dbReference>
<dbReference type="Gene3D" id="1.20.1740.10">
    <property type="entry name" value="Amino acid/polyamine transporter I"/>
    <property type="match status" value="1"/>
</dbReference>
<dbReference type="InterPro" id="IPR050524">
    <property type="entry name" value="APC_YAT"/>
</dbReference>
<evidence type="ECO:0000256" key="1">
    <source>
        <dbReference type="ARBA" id="ARBA00004141"/>
    </source>
</evidence>
<keyword evidence="5 7" id="KW-1133">Transmembrane helix</keyword>
<proteinExistence type="predicted"/>
<evidence type="ECO:0000256" key="4">
    <source>
        <dbReference type="ARBA" id="ARBA00022970"/>
    </source>
</evidence>
<name>A0A5N7BJG8_9EURO</name>
<dbReference type="AlphaFoldDB" id="A0A5N7BJG8"/>
<evidence type="ECO:0000313" key="9">
    <source>
        <dbReference type="EMBL" id="KAE8381647.1"/>
    </source>
</evidence>
<accession>A0A5N7BJG8</accession>
<feature type="transmembrane region" description="Helical" evidence="7">
    <location>
        <begin position="337"/>
        <end position="357"/>
    </location>
</feature>
<comment type="subcellular location">
    <subcellularLocation>
        <location evidence="1">Membrane</location>
        <topology evidence="1">Multi-pass membrane protein</topology>
    </subcellularLocation>
</comment>
<feature type="transmembrane region" description="Helical" evidence="7">
    <location>
        <begin position="240"/>
        <end position="258"/>
    </location>
</feature>
<evidence type="ECO:0000256" key="5">
    <source>
        <dbReference type="ARBA" id="ARBA00022989"/>
    </source>
</evidence>
<dbReference type="GO" id="GO:0016020">
    <property type="term" value="C:membrane"/>
    <property type="evidence" value="ECO:0007669"/>
    <property type="project" value="UniProtKB-SubCell"/>
</dbReference>
<feature type="transmembrane region" description="Helical" evidence="7">
    <location>
        <begin position="126"/>
        <end position="151"/>
    </location>
</feature>
<dbReference type="Pfam" id="PF00324">
    <property type="entry name" value="AA_permease"/>
    <property type="match status" value="1"/>
</dbReference>
<sequence length="564" mass="62396">MGINEASKSDGIEDAAHSINDYEAQDMQKPGEVVTETGQLQRRIENRQIQIMGVGGAIGTALFISIGGGLAKSGPLSLLLGYSIYCLILSCVNNCLAEMTVLYPVPGGFIRLAGKWVDDAFGFMAGWNFFLFEALSIPFEITAINMVLSFWRDDIPTGAVCGACIAAYAILSIFAVKVYGEAEFWGSSGKITLIIMLFLFTFVTMVGGNPQHDAFGFRTWHDPGPMAEYLHTGNLGRFEGVLAALWTASFTIMGPEFINLLAAEAKRPRVYVKQAFKVIYYRFFFVYILAAVCVGVLVAYNDPTLVSIFLKNAGGSTAAASPFILAMQNMKVAGLPHLVNALLVTTIFSAGNTYMYCSSRSLYGLSLDGRAPRFLTKCTKNGVPIYCVIVVMCFPLLSLLQLGNGSSQALTWLTNLITAGAIIDYIVICVTYIFFYRACQAQSVDRTSFPYFARFQPYCAWIGLVGECLIVIFYGYSSFIPWDVSNFFTHYMMLLLAPVLYFSWKIFWRTKIVKPEEADLIWERPMIDAYEAGLTSPPKGFWAEILEAVGWRRASEDQETSITC</sequence>
<keyword evidence="2" id="KW-0813">Transport</keyword>
<feature type="transmembrane region" description="Helical" evidence="7">
    <location>
        <begin position="383"/>
        <end position="403"/>
    </location>
</feature>
<evidence type="ECO:0000259" key="8">
    <source>
        <dbReference type="Pfam" id="PF00324"/>
    </source>
</evidence>
<evidence type="ECO:0000256" key="3">
    <source>
        <dbReference type="ARBA" id="ARBA00022692"/>
    </source>
</evidence>
<evidence type="ECO:0000256" key="7">
    <source>
        <dbReference type="SAM" id="Phobius"/>
    </source>
</evidence>
<feature type="transmembrane region" description="Helical" evidence="7">
    <location>
        <begin position="157"/>
        <end position="179"/>
    </location>
</feature>